<name>A0A1Y2SIV9_9GAMM</name>
<evidence type="ECO:0000256" key="3">
    <source>
        <dbReference type="ARBA" id="ARBA00022533"/>
    </source>
</evidence>
<dbReference type="Pfam" id="PF00370">
    <property type="entry name" value="FGGY_N"/>
    <property type="match status" value="1"/>
</dbReference>
<dbReference type="RefSeq" id="WP_086113767.1">
    <property type="nucleotide sequence ID" value="NZ_CAWNHF010000133.1"/>
</dbReference>
<feature type="binding site" evidence="10">
    <location>
        <position position="90"/>
    </location>
    <ligand>
        <name>glycerol</name>
        <dbReference type="ChEBI" id="CHEBI:17754"/>
    </ligand>
</feature>
<feature type="binding site" evidence="10">
    <location>
        <position position="19"/>
    </location>
    <ligand>
        <name>ADP</name>
        <dbReference type="ChEBI" id="CHEBI:456216"/>
    </ligand>
</feature>
<dbReference type="PANTHER" id="PTHR10196">
    <property type="entry name" value="SUGAR KINASE"/>
    <property type="match status" value="1"/>
</dbReference>
<feature type="binding site" evidence="10">
    <location>
        <position position="89"/>
    </location>
    <ligand>
        <name>glycerol</name>
        <dbReference type="ChEBI" id="CHEBI:17754"/>
    </ligand>
</feature>
<comment type="pathway">
    <text evidence="1 10">Polyol metabolism; glycerol degradation via glycerol kinase pathway; sn-glycerol 3-phosphate from glycerol: step 1/1.</text>
</comment>
<dbReference type="GO" id="GO:0006072">
    <property type="term" value="P:glycerol-3-phosphate metabolic process"/>
    <property type="evidence" value="ECO:0007669"/>
    <property type="project" value="InterPro"/>
</dbReference>
<feature type="binding site" evidence="10">
    <location>
        <position position="274"/>
    </location>
    <ligand>
        <name>ATP</name>
        <dbReference type="ChEBI" id="CHEBI:30616"/>
    </ligand>
</feature>
<dbReference type="InterPro" id="IPR000577">
    <property type="entry name" value="Carb_kinase_FGGY"/>
</dbReference>
<comment type="function">
    <text evidence="10">Key enzyme in the regulation of glycerol uptake and metabolism. Catalyzes the phosphorylation of glycerol to yield sn-glycerol 3-phosphate.</text>
</comment>
<evidence type="ECO:0000259" key="12">
    <source>
        <dbReference type="Pfam" id="PF00370"/>
    </source>
</evidence>
<reference evidence="14 15" key="1">
    <citation type="submission" date="2017-01" db="EMBL/GenBank/DDBJ databases">
        <title>Deconstructing symbiosis and pathogenesis requirements using a combined genomic-metabolomic approach.</title>
        <authorList>
            <person name="Tobias N.J."/>
            <person name="Wolff H."/>
            <person name="Djahanschiri B."/>
            <person name="Ebersberger I."/>
            <person name="Bode H.B."/>
        </authorList>
    </citation>
    <scope>NUCLEOTIDE SEQUENCE [LARGE SCALE GENOMIC DNA]</scope>
    <source>
        <strain evidence="14 15">DSM 4764</strain>
    </source>
</reference>
<feature type="domain" description="Carbohydrate kinase FGGY C-terminal" evidence="13">
    <location>
        <begin position="269"/>
        <end position="457"/>
    </location>
</feature>
<keyword evidence="4 10" id="KW-0808">Transferase</keyword>
<evidence type="ECO:0000256" key="10">
    <source>
        <dbReference type="HAMAP-Rule" id="MF_00186"/>
    </source>
</evidence>
<feature type="binding site" evidence="10">
    <location>
        <position position="89"/>
    </location>
    <ligand>
        <name>sn-glycerol 3-phosphate</name>
        <dbReference type="ChEBI" id="CHEBI:57597"/>
    </ligand>
</feature>
<dbReference type="GO" id="GO:0005524">
    <property type="term" value="F:ATP binding"/>
    <property type="evidence" value="ECO:0007669"/>
    <property type="project" value="UniProtKB-UniRule"/>
</dbReference>
<keyword evidence="5 10" id="KW-0547">Nucleotide-binding</keyword>
<evidence type="ECO:0000256" key="9">
    <source>
        <dbReference type="ARBA" id="ARBA00052101"/>
    </source>
</evidence>
<evidence type="ECO:0000256" key="6">
    <source>
        <dbReference type="ARBA" id="ARBA00022777"/>
    </source>
</evidence>
<feature type="binding site" evidence="10">
    <location>
        <position position="252"/>
    </location>
    <ligand>
        <name>sn-glycerol 3-phosphate</name>
        <dbReference type="ChEBI" id="CHEBI:57597"/>
    </ligand>
</feature>
<proteinExistence type="inferred from homology"/>
<dbReference type="NCBIfam" id="TIGR01311">
    <property type="entry name" value="glycerol_kin"/>
    <property type="match status" value="1"/>
</dbReference>
<feature type="binding site" evidence="10">
    <location>
        <position position="418"/>
    </location>
    <ligand>
        <name>ADP</name>
        <dbReference type="ChEBI" id="CHEBI:456216"/>
    </ligand>
</feature>
<feature type="binding site" evidence="10">
    <location>
        <position position="243"/>
    </location>
    <ligand>
        <name>beta-D-fructose 1,6-bisphosphate</name>
        <dbReference type="ChEBI" id="CHEBI:32966"/>
        <note>allosteric inhibitor</note>
    </ligand>
</feature>
<evidence type="ECO:0000256" key="5">
    <source>
        <dbReference type="ARBA" id="ARBA00022741"/>
    </source>
</evidence>
<feature type="binding site" evidence="10">
    <location>
        <position position="485"/>
    </location>
    <ligand>
        <name>Zn(2+)</name>
        <dbReference type="ChEBI" id="CHEBI:29105"/>
        <note>ligand shared with EIIA-Glc</note>
    </ligand>
</feature>
<feature type="binding site" evidence="10">
    <location>
        <position position="23"/>
    </location>
    <ligand>
        <name>ADP</name>
        <dbReference type="ChEBI" id="CHEBI:456216"/>
    </ligand>
</feature>
<feature type="binding site" evidence="10">
    <location>
        <position position="253"/>
    </location>
    <ligand>
        <name>glycerol</name>
        <dbReference type="ChEBI" id="CHEBI:17754"/>
    </ligand>
</feature>
<feature type="binding site" evidence="10">
    <location>
        <position position="418"/>
    </location>
    <ligand>
        <name>ATP</name>
        <dbReference type="ChEBI" id="CHEBI:30616"/>
    </ligand>
</feature>
<gene>
    <name evidence="10" type="primary">glpK</name>
    <name evidence="14" type="ORF">Xbed_03082</name>
</gene>
<dbReference type="InterPro" id="IPR005999">
    <property type="entry name" value="Glycerol_kin"/>
</dbReference>
<dbReference type="InterPro" id="IPR018485">
    <property type="entry name" value="FGGY_C"/>
</dbReference>
<evidence type="ECO:0000256" key="4">
    <source>
        <dbReference type="ARBA" id="ARBA00022679"/>
    </source>
</evidence>
<evidence type="ECO:0000313" key="14">
    <source>
        <dbReference type="EMBL" id="OTA18637.1"/>
    </source>
</evidence>
<comment type="activity regulation">
    <text evidence="10">Activity of this regulatory enzyme is affected by several metabolites. Allosterically and non-competitively inhibited by fructose 1,6-bisphosphate (FBP) and unphosphorylated phosphocarrier protein EIIA-Glc (III-Glc), an integral component of the bacterial phosphotransferase (PTS) system.</text>
</comment>
<evidence type="ECO:0000256" key="2">
    <source>
        <dbReference type="ARBA" id="ARBA00009156"/>
    </source>
</evidence>
<evidence type="ECO:0000256" key="11">
    <source>
        <dbReference type="RuleBase" id="RU003733"/>
    </source>
</evidence>
<dbReference type="UniPathway" id="UPA00618">
    <property type="reaction ID" value="UER00672"/>
</dbReference>
<feature type="binding site" evidence="10">
    <location>
        <position position="142"/>
    </location>
    <ligand>
        <name>glycerol</name>
        <dbReference type="ChEBI" id="CHEBI:17754"/>
    </ligand>
</feature>
<feature type="binding site" evidence="10">
    <location>
        <position position="90"/>
    </location>
    <ligand>
        <name>sn-glycerol 3-phosphate</name>
        <dbReference type="ChEBI" id="CHEBI:57597"/>
    </ligand>
</feature>
<dbReference type="Proteomes" id="UP000194204">
    <property type="component" value="Unassembled WGS sequence"/>
</dbReference>
<dbReference type="PROSITE" id="PS00933">
    <property type="entry name" value="FGGY_KINASES_1"/>
    <property type="match status" value="1"/>
</dbReference>
<dbReference type="PROSITE" id="PS00445">
    <property type="entry name" value="FGGY_KINASES_2"/>
    <property type="match status" value="1"/>
</dbReference>
<feature type="binding site" evidence="10">
    <location>
        <position position="20"/>
    </location>
    <ligand>
        <name>ATP</name>
        <dbReference type="ChEBI" id="CHEBI:30616"/>
    </ligand>
</feature>
<feature type="binding site" evidence="10">
    <location>
        <position position="241"/>
    </location>
    <ligand>
        <name>beta-D-fructose 1,6-bisphosphate</name>
        <dbReference type="ChEBI" id="CHEBI:32966"/>
        <note>allosteric inhibitor</note>
    </ligand>
</feature>
<dbReference type="InterPro" id="IPR043129">
    <property type="entry name" value="ATPase_NBD"/>
</dbReference>
<keyword evidence="10" id="KW-0862">Zinc</keyword>
<feature type="binding site" evidence="10">
    <location>
        <position position="19"/>
    </location>
    <ligand>
        <name>ATP</name>
        <dbReference type="ChEBI" id="CHEBI:30616"/>
    </ligand>
</feature>
<comment type="similarity">
    <text evidence="2 10 11">Belongs to the FGGY kinase family.</text>
</comment>
<dbReference type="Pfam" id="PF02782">
    <property type="entry name" value="FGGY_C"/>
    <property type="match status" value="1"/>
</dbReference>
<feature type="binding site" evidence="10">
    <location>
        <position position="317"/>
    </location>
    <ligand>
        <name>ADP</name>
        <dbReference type="ChEBI" id="CHEBI:456216"/>
    </ligand>
</feature>
<feature type="binding site" evidence="10">
    <location>
        <position position="142"/>
    </location>
    <ligand>
        <name>sn-glycerol 3-phosphate</name>
        <dbReference type="ChEBI" id="CHEBI:57597"/>
    </ligand>
</feature>
<dbReference type="FunFam" id="3.30.420.40:FF:000007">
    <property type="entry name" value="Glycerol kinase"/>
    <property type="match status" value="1"/>
</dbReference>
<feature type="binding site" evidence="10">
    <location>
        <position position="21"/>
    </location>
    <ligand>
        <name>ATP</name>
        <dbReference type="ChEBI" id="CHEBI:30616"/>
    </ligand>
</feature>
<comment type="caution">
    <text evidence="14">The sequence shown here is derived from an EMBL/GenBank/DDBJ whole genome shotgun (WGS) entry which is preliminary data.</text>
</comment>
<accession>A0A1Y2SIV9</accession>
<dbReference type="HAMAP" id="MF_00186">
    <property type="entry name" value="Glycerol_kin"/>
    <property type="match status" value="1"/>
</dbReference>
<dbReference type="EMBL" id="MUBK01000029">
    <property type="protein sequence ID" value="OTA18637.1"/>
    <property type="molecule type" value="Genomic_DNA"/>
</dbReference>
<evidence type="ECO:0000256" key="8">
    <source>
        <dbReference type="ARBA" id="ARBA00022840"/>
    </source>
</evidence>
<dbReference type="GO" id="GO:0004370">
    <property type="term" value="F:glycerol kinase activity"/>
    <property type="evidence" value="ECO:0007669"/>
    <property type="project" value="UniProtKB-UniRule"/>
</dbReference>
<feature type="binding site" evidence="10">
    <location>
        <position position="317"/>
    </location>
    <ligand>
        <name>ATP</name>
        <dbReference type="ChEBI" id="CHEBI:30616"/>
    </ligand>
</feature>
<keyword evidence="7 10" id="KW-0319">Glycerol metabolism</keyword>
<keyword evidence="3 10" id="KW-0021">Allosteric enzyme</keyword>
<evidence type="ECO:0000313" key="15">
    <source>
        <dbReference type="Proteomes" id="UP000194204"/>
    </source>
</evidence>
<feature type="binding site" evidence="10">
    <location>
        <position position="274"/>
    </location>
    <ligand>
        <name>ADP</name>
        <dbReference type="ChEBI" id="CHEBI:456216"/>
    </ligand>
</feature>
<feature type="domain" description="Carbohydrate kinase FGGY N-terminal" evidence="12">
    <location>
        <begin position="11"/>
        <end position="259"/>
    </location>
</feature>
<sequence length="507" mass="56025">MTTENITEKKYIVALDQGTTSSRAVVLDHDANIVCISQREFPQIYPKPGWVEHDPMEIWASQSSTLVEVLAKADISSDQIAGIGITNQRETTIVWEKETGKPVYNAIVWQCRRTADICTKLKQKDGLEEYIRHNTGLVVDPYFSGTKIKWILDNVEGVRKRAEDGELLFGTVDTWLVWKMTQGRVHVTDYTNASRTMLFNIHNLEWDQKILDELGIPRIMLPKVAASSEVYGQTNIGGKGGTRIPIAGIAGDQQAALYGQLCVHPGMAKNTYGTGCFLLMNTGKDAVRSNHGLLTTIACGPRGEVNYALEGAVFVGGASIQWLRDELKLIADATDSEYFATKVKDSNGVYVVPAFTGLGAPYWDPYARGAIFGLTRGANSNHIIRATLESIAYQTRDVLDAMQADAGTRLQALRVDGGAVANNFLMQFQSDILGTRVERPEVRESTALGAAFLAGLAVGFWRDLDEVTSKAVIEKEFRPGIETTERNHKYNGWKKAVARAQEWEDRA</sequence>
<dbReference type="GO" id="GO:0046872">
    <property type="term" value="F:metal ion binding"/>
    <property type="evidence" value="ECO:0007669"/>
    <property type="project" value="UniProtKB-KW"/>
</dbReference>
<dbReference type="FunFam" id="3.30.420.40:FF:000008">
    <property type="entry name" value="Glycerol kinase"/>
    <property type="match status" value="1"/>
</dbReference>
<dbReference type="Gene3D" id="3.30.420.40">
    <property type="match status" value="2"/>
</dbReference>
<dbReference type="GO" id="GO:0005829">
    <property type="term" value="C:cytosol"/>
    <property type="evidence" value="ECO:0007669"/>
    <property type="project" value="TreeGrafter"/>
</dbReference>
<keyword evidence="15" id="KW-1185">Reference proteome</keyword>
<organism evidence="14 15">
    <name type="scientific">Xenorhabdus beddingii</name>
    <dbReference type="NCBI Taxonomy" id="40578"/>
    <lineage>
        <taxon>Bacteria</taxon>
        <taxon>Pseudomonadati</taxon>
        <taxon>Pseudomonadota</taxon>
        <taxon>Gammaproteobacteria</taxon>
        <taxon>Enterobacterales</taxon>
        <taxon>Morganellaceae</taxon>
        <taxon>Xenorhabdus</taxon>
    </lineage>
</organism>
<keyword evidence="6 10" id="KW-0418">Kinase</keyword>
<dbReference type="EC" id="2.7.1.30" evidence="10"/>
<dbReference type="PIRSF" id="PIRSF000538">
    <property type="entry name" value="GlpK"/>
    <property type="match status" value="1"/>
</dbReference>
<dbReference type="InterPro" id="IPR018483">
    <property type="entry name" value="Carb_kinase_FGGY_CS"/>
</dbReference>
<dbReference type="SUPFAM" id="SSF53067">
    <property type="entry name" value="Actin-like ATPase domain"/>
    <property type="match status" value="2"/>
</dbReference>
<keyword evidence="8 10" id="KW-0067">ATP-binding</keyword>
<dbReference type="NCBIfam" id="NF000756">
    <property type="entry name" value="PRK00047.1"/>
    <property type="match status" value="1"/>
</dbReference>
<dbReference type="PANTHER" id="PTHR10196:SF69">
    <property type="entry name" value="GLYCEROL KINASE"/>
    <property type="match status" value="1"/>
</dbReference>
<comment type="catalytic activity">
    <reaction evidence="9 10">
        <text>glycerol + ATP = sn-glycerol 3-phosphate + ADP + H(+)</text>
        <dbReference type="Rhea" id="RHEA:21644"/>
        <dbReference type="ChEBI" id="CHEBI:15378"/>
        <dbReference type="ChEBI" id="CHEBI:17754"/>
        <dbReference type="ChEBI" id="CHEBI:30616"/>
        <dbReference type="ChEBI" id="CHEBI:57597"/>
        <dbReference type="ChEBI" id="CHEBI:456216"/>
        <dbReference type="EC" id="2.7.1.30"/>
    </reaction>
</comment>
<protein>
    <recommendedName>
        <fullName evidence="10">Glycerol kinase</fullName>
        <ecNumber evidence="10">2.7.1.30</ecNumber>
    </recommendedName>
    <alternativeName>
        <fullName evidence="10">ATP:glycerol 3-phosphotransferase</fullName>
    </alternativeName>
    <alternativeName>
        <fullName evidence="10">Glycerokinase</fullName>
        <shortName evidence="10">GK</shortName>
    </alternativeName>
</protein>
<feature type="binding site" evidence="10">
    <location>
        <position position="321"/>
    </location>
    <ligand>
        <name>ATP</name>
        <dbReference type="ChEBI" id="CHEBI:30616"/>
    </ligand>
</feature>
<feature type="binding site" evidence="10">
    <location>
        <position position="19"/>
    </location>
    <ligand>
        <name>sn-glycerol 3-phosphate</name>
        <dbReference type="ChEBI" id="CHEBI:57597"/>
    </ligand>
</feature>
<comment type="subunit">
    <text evidence="10">Homotetramer and homodimer (in equilibrium). Heterodimer with EIIA-Glc. Binds 1 zinc ion per glycerol kinase EIIA-Glc dimer. The zinc ion is important for dimerization.</text>
</comment>
<dbReference type="InterPro" id="IPR018484">
    <property type="entry name" value="FGGY_N"/>
</dbReference>
<dbReference type="GO" id="GO:0019563">
    <property type="term" value="P:glycerol catabolic process"/>
    <property type="evidence" value="ECO:0007669"/>
    <property type="project" value="UniProtKB-UniRule"/>
</dbReference>
<feature type="binding site" evidence="10">
    <location>
        <position position="422"/>
    </location>
    <ligand>
        <name>ADP</name>
        <dbReference type="ChEBI" id="CHEBI:456216"/>
    </ligand>
</feature>
<evidence type="ECO:0000256" key="1">
    <source>
        <dbReference type="ARBA" id="ARBA00005190"/>
    </source>
</evidence>
<keyword evidence="10" id="KW-0479">Metal-binding</keyword>
<evidence type="ECO:0000259" key="13">
    <source>
        <dbReference type="Pfam" id="PF02782"/>
    </source>
</evidence>
<feature type="binding site" evidence="10">
    <location>
        <position position="252"/>
    </location>
    <ligand>
        <name>glycerol</name>
        <dbReference type="ChEBI" id="CHEBI:17754"/>
    </ligand>
</feature>
<dbReference type="CDD" id="cd07786">
    <property type="entry name" value="FGGY_EcGK_like"/>
    <property type="match status" value="1"/>
</dbReference>
<dbReference type="OrthoDB" id="9805576at2"/>
<evidence type="ECO:0000256" key="7">
    <source>
        <dbReference type="ARBA" id="ARBA00022798"/>
    </source>
</evidence>
<dbReference type="AlphaFoldDB" id="A0A1Y2SIV9"/>
<dbReference type="STRING" id="40578.Xbed_03082"/>